<dbReference type="KEGG" id="kcm:ABWK59_35550"/>
<dbReference type="RefSeq" id="WP_354645221.1">
    <property type="nucleotide sequence ID" value="NZ_CP159873.1"/>
</dbReference>
<protein>
    <submittedName>
        <fullName evidence="1">Uncharacterized protein</fullName>
    </submittedName>
</protein>
<sequence length="40" mass="4639">MLPAPAKREQVAALISAPDDLWWAERVPHAKLYPLRDRRT</sequence>
<reference evidence="1" key="1">
    <citation type="submission" date="2024-06" db="EMBL/GenBank/DDBJ databases">
        <title>The genome sequences of Kitasatospora sp. strain HUAS MG31.</title>
        <authorList>
            <person name="Mo P."/>
        </authorList>
    </citation>
    <scope>NUCLEOTIDE SEQUENCE</scope>
    <source>
        <strain evidence="1">HUAS MG31</strain>
        <plasmid evidence="1">punmamed1</plasmid>
    </source>
</reference>
<dbReference type="AlphaFoldDB" id="A0AAU8K6L1"/>
<proteinExistence type="predicted"/>
<geneLocation type="plasmid" evidence="1">
    <name>punmamed1</name>
</geneLocation>
<name>A0AAU8K6L1_9ACTN</name>
<accession>A0AAU8K6L1</accession>
<organism evidence="1">
    <name type="scientific">Kitasatospora camelliae</name>
    <dbReference type="NCBI Taxonomy" id="3156397"/>
    <lineage>
        <taxon>Bacteria</taxon>
        <taxon>Bacillati</taxon>
        <taxon>Actinomycetota</taxon>
        <taxon>Actinomycetes</taxon>
        <taxon>Kitasatosporales</taxon>
        <taxon>Streptomycetaceae</taxon>
        <taxon>Kitasatospora</taxon>
    </lineage>
</organism>
<evidence type="ECO:0000313" key="1">
    <source>
        <dbReference type="EMBL" id="XCM84282.1"/>
    </source>
</evidence>
<gene>
    <name evidence="1" type="ORF">ABWK59_35550</name>
</gene>
<keyword evidence="1" id="KW-0614">Plasmid</keyword>
<dbReference type="EMBL" id="CP159873">
    <property type="protein sequence ID" value="XCM84282.1"/>
    <property type="molecule type" value="Genomic_DNA"/>
</dbReference>